<dbReference type="GO" id="GO:0003700">
    <property type="term" value="F:DNA-binding transcription factor activity"/>
    <property type="evidence" value="ECO:0007669"/>
    <property type="project" value="InterPro"/>
</dbReference>
<dbReference type="InterPro" id="IPR036390">
    <property type="entry name" value="WH_DNA-bd_sf"/>
</dbReference>
<proteinExistence type="predicted"/>
<dbReference type="OrthoDB" id="7945987at2"/>
<dbReference type="EMBL" id="FNVU01000004">
    <property type="protein sequence ID" value="SEG27226.1"/>
    <property type="molecule type" value="Genomic_DNA"/>
</dbReference>
<dbReference type="SUPFAM" id="SSF46785">
    <property type="entry name" value="Winged helix' DNA-binding domain"/>
    <property type="match status" value="1"/>
</dbReference>
<dbReference type="InterPro" id="IPR011991">
    <property type="entry name" value="ArsR-like_HTH"/>
</dbReference>
<dbReference type="RefSeq" id="WP_160145010.1">
    <property type="nucleotide sequence ID" value="NZ_FNVU01000004.1"/>
</dbReference>
<reference evidence="3 4" key="1">
    <citation type="submission" date="2016-10" db="EMBL/GenBank/DDBJ databases">
        <authorList>
            <person name="de Groot N.N."/>
        </authorList>
    </citation>
    <scope>NUCLEOTIDE SEQUENCE [LARGE SCALE GENOMIC DNA]</scope>
    <source>
        <strain evidence="3 4">CGMCC 4.2023</strain>
    </source>
</reference>
<evidence type="ECO:0000259" key="2">
    <source>
        <dbReference type="SMART" id="SM00418"/>
    </source>
</evidence>
<feature type="domain" description="HTH arsR-type" evidence="2">
    <location>
        <begin position="5"/>
        <end position="97"/>
    </location>
</feature>
<dbReference type="Pfam" id="PF12840">
    <property type="entry name" value="HTH_20"/>
    <property type="match status" value="1"/>
</dbReference>
<dbReference type="Gene3D" id="1.10.10.10">
    <property type="entry name" value="Winged helix-like DNA-binding domain superfamily/Winged helix DNA-binding domain"/>
    <property type="match status" value="1"/>
</dbReference>
<keyword evidence="4" id="KW-1185">Reference proteome</keyword>
<feature type="region of interest" description="Disordered" evidence="1">
    <location>
        <begin position="181"/>
        <end position="205"/>
    </location>
</feature>
<dbReference type="Proteomes" id="UP000236754">
    <property type="component" value="Unassembled WGS sequence"/>
</dbReference>
<feature type="compositionally biased region" description="Basic and acidic residues" evidence="1">
    <location>
        <begin position="248"/>
        <end position="267"/>
    </location>
</feature>
<gene>
    <name evidence="3" type="ORF">SAMN05216223_104134</name>
</gene>
<organism evidence="3 4">
    <name type="scientific">Actinacidiphila yanglinensis</name>
    <dbReference type="NCBI Taxonomy" id="310779"/>
    <lineage>
        <taxon>Bacteria</taxon>
        <taxon>Bacillati</taxon>
        <taxon>Actinomycetota</taxon>
        <taxon>Actinomycetes</taxon>
        <taxon>Kitasatosporales</taxon>
        <taxon>Streptomycetaceae</taxon>
        <taxon>Actinacidiphila</taxon>
    </lineage>
</organism>
<protein>
    <submittedName>
        <fullName evidence="3">Helix-turn-helix domain-containing protein</fullName>
    </submittedName>
</protein>
<evidence type="ECO:0000256" key="1">
    <source>
        <dbReference type="SAM" id="MobiDB-lite"/>
    </source>
</evidence>
<sequence>MSDPQAMRALAHPLRLDLLEVLSTAGPATAAWCGRALGVPQANCSFHLRQLAKYGFVEEADSGTDRRERKWRLVEGDREFRFDLSGAEAAAGEGAGAGGVAAREAVAAGAVARQVERTVVEREMAAILEYAGRRAEEGPEWRGRAGMVSALAVVSAEDLSEIERKWTELLAPYVVRADARRAGDGEGRSASGGSPEGPAEGAREPERRLVRYFMAATPLAAPDAMTGYPAAAGPDPAPAGPDPEPEPDSTHESAAESAGKGDRDGGK</sequence>
<dbReference type="CDD" id="cd00090">
    <property type="entry name" value="HTH_ARSR"/>
    <property type="match status" value="1"/>
</dbReference>
<evidence type="ECO:0000313" key="3">
    <source>
        <dbReference type="EMBL" id="SEG27226.1"/>
    </source>
</evidence>
<feature type="compositionally biased region" description="Low complexity" evidence="1">
    <location>
        <begin position="188"/>
        <end position="200"/>
    </location>
</feature>
<accession>A0A1H5YVC0</accession>
<feature type="region of interest" description="Disordered" evidence="1">
    <location>
        <begin position="223"/>
        <end position="267"/>
    </location>
</feature>
<dbReference type="InterPro" id="IPR036388">
    <property type="entry name" value="WH-like_DNA-bd_sf"/>
</dbReference>
<dbReference type="SMART" id="SM00418">
    <property type="entry name" value="HTH_ARSR"/>
    <property type="match status" value="1"/>
</dbReference>
<evidence type="ECO:0000313" key="4">
    <source>
        <dbReference type="Proteomes" id="UP000236754"/>
    </source>
</evidence>
<dbReference type="AlphaFoldDB" id="A0A1H5YVC0"/>
<name>A0A1H5YVC0_9ACTN</name>
<dbReference type="InterPro" id="IPR001845">
    <property type="entry name" value="HTH_ArsR_DNA-bd_dom"/>
</dbReference>